<dbReference type="InterPro" id="IPR036098">
    <property type="entry name" value="Thymidylate_synthase_ThyX_sf"/>
</dbReference>
<evidence type="ECO:0000313" key="2">
    <source>
        <dbReference type="Proteomes" id="UP000034488"/>
    </source>
</evidence>
<sequence>MKGTFRKDLQIASIRSESLWNKFKVHTLLQNPSQKQPSINAYLGARYSRSSDSIVDIAKEIIDNNTDAAERLENIFHGYGHKSVGDMAELFVCIENIPMFTAMKTFYMNSVISGQERSTRYQNFETPEFIKIPQDLCSDIHIRQEYERIMLKQMKDYRDLLKKTKIALKEYFKINEESRDEKSAWQSRSFDTARYLLPYGLQTSMAAVMSARNWSELISYFNANDSVVDNEVAKLLINLLGDSKISIPGYIREADGLLRHTDANCCRRNSTKEVLEYLKERVSVQKKYINRGCEQDSCAVSYNGNIVEDLMTHYELLLNPLGSKDELEFDHDDERILGEKIFENHNHHNLLGNIGQSGSTKIEGMASLGTLKDLNRHRSFERFIPLFHDDSDIDNELDRDSVDCFFLCNYLEIKELESLRKDYEKSLIETYDKIKNWRRVSSQFMSDEVSREYTRYLLPHAHSTKYCFYASFDDLQYTINLRVKRGGHISYRVLVYKWLELLSELDGIWYPLLKSIEKPDFKSKEQFVDRS</sequence>
<dbReference type="GO" id="GO:0004799">
    <property type="term" value="F:thymidylate synthase activity"/>
    <property type="evidence" value="ECO:0007669"/>
    <property type="project" value="TreeGrafter"/>
</dbReference>
<dbReference type="GO" id="GO:0006231">
    <property type="term" value="P:dTMP biosynthetic process"/>
    <property type="evidence" value="ECO:0007669"/>
    <property type="project" value="InterPro"/>
</dbReference>
<dbReference type="GO" id="GO:0050660">
    <property type="term" value="F:flavin adenine dinucleotide binding"/>
    <property type="evidence" value="ECO:0007669"/>
    <property type="project" value="InterPro"/>
</dbReference>
<dbReference type="InterPro" id="IPR003669">
    <property type="entry name" value="Thymidylate_synthase_ThyX"/>
</dbReference>
<dbReference type="PROSITE" id="PS51331">
    <property type="entry name" value="THYX"/>
    <property type="match status" value="1"/>
</dbReference>
<proteinExistence type="predicted"/>
<dbReference type="Pfam" id="PF02511">
    <property type="entry name" value="Thy1"/>
    <property type="match status" value="2"/>
</dbReference>
<dbReference type="Proteomes" id="UP000034488">
    <property type="component" value="Unassembled WGS sequence"/>
</dbReference>
<evidence type="ECO:0000313" key="1">
    <source>
        <dbReference type="EMBL" id="KKP55178.1"/>
    </source>
</evidence>
<protein>
    <submittedName>
        <fullName evidence="1">Thymidylate synthase complementing protein</fullName>
    </submittedName>
</protein>
<organism evidence="1 2">
    <name type="scientific">candidate division WS6 bacterium GW2011_GWB1_33_6</name>
    <dbReference type="NCBI Taxonomy" id="1619088"/>
    <lineage>
        <taxon>Bacteria</taxon>
        <taxon>Candidatus Dojkabacteria</taxon>
    </lineage>
</organism>
<dbReference type="SUPFAM" id="SSF69796">
    <property type="entry name" value="Thymidylate synthase-complementing protein Thy1"/>
    <property type="match status" value="2"/>
</dbReference>
<dbReference type="PANTHER" id="PTHR34934:SF1">
    <property type="entry name" value="FLAVIN-DEPENDENT THYMIDYLATE SYNTHASE"/>
    <property type="match status" value="1"/>
</dbReference>
<comment type="caution">
    <text evidence="1">The sequence shown here is derived from an EMBL/GenBank/DDBJ whole genome shotgun (WGS) entry which is preliminary data.</text>
</comment>
<name>A0A0G0AF43_9BACT</name>
<dbReference type="PANTHER" id="PTHR34934">
    <property type="entry name" value="FLAVIN-DEPENDENT THYMIDYLATE SYNTHASE"/>
    <property type="match status" value="1"/>
</dbReference>
<gene>
    <name evidence="1" type="ORF">UR47_C0004G0027</name>
</gene>
<accession>A0A0G0AF43</accession>
<dbReference type="PATRIC" id="fig|1619088.3.peg.240"/>
<dbReference type="GO" id="GO:0050797">
    <property type="term" value="F:thymidylate synthase (FAD) activity"/>
    <property type="evidence" value="ECO:0007669"/>
    <property type="project" value="InterPro"/>
</dbReference>
<dbReference type="AlphaFoldDB" id="A0A0G0AF43"/>
<dbReference type="GO" id="GO:0070402">
    <property type="term" value="F:NADPH binding"/>
    <property type="evidence" value="ECO:0007669"/>
    <property type="project" value="TreeGrafter"/>
</dbReference>
<reference evidence="1 2" key="1">
    <citation type="journal article" date="2015" name="Nature">
        <title>rRNA introns, odd ribosomes, and small enigmatic genomes across a large radiation of phyla.</title>
        <authorList>
            <person name="Brown C.T."/>
            <person name="Hug L.A."/>
            <person name="Thomas B.C."/>
            <person name="Sharon I."/>
            <person name="Castelle C.J."/>
            <person name="Singh A."/>
            <person name="Wilkins M.J."/>
            <person name="Williams K.H."/>
            <person name="Banfield J.F."/>
        </authorList>
    </citation>
    <scope>NUCLEOTIDE SEQUENCE [LARGE SCALE GENOMIC DNA]</scope>
</reference>
<dbReference type="EMBL" id="LBPI01000004">
    <property type="protein sequence ID" value="KKP55178.1"/>
    <property type="molecule type" value="Genomic_DNA"/>
</dbReference>
<dbReference type="Gene3D" id="3.30.1360.170">
    <property type="match status" value="2"/>
</dbReference>